<dbReference type="Proteomes" id="UP000053864">
    <property type="component" value="Unassembled WGS sequence"/>
</dbReference>
<protein>
    <submittedName>
        <fullName evidence="2">Uncharacterized protein</fullName>
    </submittedName>
</protein>
<evidence type="ECO:0000313" key="2">
    <source>
        <dbReference type="EMBL" id="ETL34593.1"/>
    </source>
</evidence>
<evidence type="ECO:0000256" key="1">
    <source>
        <dbReference type="SAM" id="MobiDB-lite"/>
    </source>
</evidence>
<dbReference type="AlphaFoldDB" id="W2IMK8"/>
<proteinExistence type="predicted"/>
<dbReference type="VEuPathDB" id="FungiDB:PPTG_20176"/>
<organism evidence="2">
    <name type="scientific">Phytophthora nicotianae</name>
    <name type="common">Potato buckeye rot agent</name>
    <name type="synonym">Phytophthora parasitica</name>
    <dbReference type="NCBI Taxonomy" id="4792"/>
    <lineage>
        <taxon>Eukaryota</taxon>
        <taxon>Sar</taxon>
        <taxon>Stramenopiles</taxon>
        <taxon>Oomycota</taxon>
        <taxon>Peronosporomycetes</taxon>
        <taxon>Peronosporales</taxon>
        <taxon>Peronosporaceae</taxon>
        <taxon>Phytophthora</taxon>
    </lineage>
</organism>
<feature type="region of interest" description="Disordered" evidence="1">
    <location>
        <begin position="1"/>
        <end position="27"/>
    </location>
</feature>
<name>W2IMK8_PHYNI</name>
<sequence>MTPGNESAPADSAVSVPTSAGTTTPATEEKLSVAQYHLLQQQKRAQDSVDIPSTILCGSSVLNTDGSIPIDLGSDIEDIPMEEGKLCRREFPAQFHLELRVRTAGSGKCAFQNAMFSGTRLCVYLLPCANSVLNLSNEMHP</sequence>
<feature type="non-terminal residue" evidence="2">
    <location>
        <position position="141"/>
    </location>
</feature>
<dbReference type="EMBL" id="KI674311">
    <property type="protein sequence ID" value="ETL34593.1"/>
    <property type="molecule type" value="Genomic_DNA"/>
</dbReference>
<accession>W2IMK8</accession>
<reference evidence="2" key="1">
    <citation type="submission" date="2013-11" db="EMBL/GenBank/DDBJ databases">
        <title>The Genome Sequence of Phytophthora parasitica CJ05E6.</title>
        <authorList>
            <consortium name="The Broad Institute Genomics Platform"/>
            <person name="Russ C."/>
            <person name="Tyler B."/>
            <person name="Panabieres F."/>
            <person name="Shan W."/>
            <person name="Tripathy S."/>
            <person name="Grunwald N."/>
            <person name="Machado M."/>
            <person name="Johnson C.S."/>
            <person name="Arredondo F."/>
            <person name="Hong C."/>
            <person name="Coffey M."/>
            <person name="Young S.K."/>
            <person name="Zeng Q."/>
            <person name="Gargeya S."/>
            <person name="Fitzgerald M."/>
            <person name="Abouelleil A."/>
            <person name="Alvarado L."/>
            <person name="Chapman S.B."/>
            <person name="Gainer-Dewar J."/>
            <person name="Goldberg J."/>
            <person name="Griggs A."/>
            <person name="Gujja S."/>
            <person name="Hansen M."/>
            <person name="Howarth C."/>
            <person name="Imamovic A."/>
            <person name="Ireland A."/>
            <person name="Larimer J."/>
            <person name="McCowan C."/>
            <person name="Murphy C."/>
            <person name="Pearson M."/>
            <person name="Poon T.W."/>
            <person name="Priest M."/>
            <person name="Roberts A."/>
            <person name="Saif S."/>
            <person name="Shea T."/>
            <person name="Sykes S."/>
            <person name="Wortman J."/>
            <person name="Nusbaum C."/>
            <person name="Birren B."/>
        </authorList>
    </citation>
    <scope>NUCLEOTIDE SEQUENCE [LARGE SCALE GENOMIC DNA]</scope>
    <source>
        <strain evidence="2">CJ05E6</strain>
    </source>
</reference>
<feature type="compositionally biased region" description="Polar residues" evidence="1">
    <location>
        <begin position="15"/>
        <end position="26"/>
    </location>
</feature>
<gene>
    <name evidence="2" type="ORF">L916_13207</name>
</gene>